<gene>
    <name evidence="2" type="ORF">JIN87_06295</name>
</gene>
<dbReference type="Gene3D" id="2.60.120.200">
    <property type="match status" value="1"/>
</dbReference>
<keyword evidence="3" id="KW-1185">Reference proteome</keyword>
<protein>
    <recommendedName>
        <fullName evidence="1">Fibronectin type-III domain-containing protein</fullName>
    </recommendedName>
</protein>
<dbReference type="SUPFAM" id="SSF48371">
    <property type="entry name" value="ARM repeat"/>
    <property type="match status" value="1"/>
</dbReference>
<dbReference type="RefSeq" id="WP_200354689.1">
    <property type="nucleotide sequence ID" value="NZ_JAENIL010000009.1"/>
</dbReference>
<reference evidence="2" key="1">
    <citation type="submission" date="2021-01" db="EMBL/GenBank/DDBJ databases">
        <title>Modified the classification status of verrucomicrobia.</title>
        <authorList>
            <person name="Feng X."/>
        </authorList>
    </citation>
    <scope>NUCLEOTIDE SEQUENCE</scope>
    <source>
        <strain evidence="2">KCTC 13126</strain>
    </source>
</reference>
<dbReference type="InterPro" id="IPR036116">
    <property type="entry name" value="FN3_sf"/>
</dbReference>
<organism evidence="2 3">
    <name type="scientific">Pelagicoccus mobilis</name>
    <dbReference type="NCBI Taxonomy" id="415221"/>
    <lineage>
        <taxon>Bacteria</taxon>
        <taxon>Pseudomonadati</taxon>
        <taxon>Verrucomicrobiota</taxon>
        <taxon>Opitutia</taxon>
        <taxon>Puniceicoccales</taxon>
        <taxon>Pelagicoccaceae</taxon>
        <taxon>Pelagicoccus</taxon>
    </lineage>
</organism>
<dbReference type="InterPro" id="IPR046255">
    <property type="entry name" value="DUF6288"/>
</dbReference>
<dbReference type="Proteomes" id="UP000617628">
    <property type="component" value="Unassembled WGS sequence"/>
</dbReference>
<dbReference type="InterPro" id="IPR008928">
    <property type="entry name" value="6-hairpin_glycosidase_sf"/>
</dbReference>
<dbReference type="SUPFAM" id="SSF49899">
    <property type="entry name" value="Concanavalin A-like lectins/glucanases"/>
    <property type="match status" value="1"/>
</dbReference>
<dbReference type="GO" id="GO:0005975">
    <property type="term" value="P:carbohydrate metabolic process"/>
    <property type="evidence" value="ECO:0007669"/>
    <property type="project" value="InterPro"/>
</dbReference>
<proteinExistence type="predicted"/>
<dbReference type="InterPro" id="IPR016024">
    <property type="entry name" value="ARM-type_fold"/>
</dbReference>
<accession>A0A934VNQ2</accession>
<dbReference type="SUPFAM" id="SSF48208">
    <property type="entry name" value="Six-hairpin glycosidases"/>
    <property type="match status" value="1"/>
</dbReference>
<dbReference type="InterPro" id="IPR003961">
    <property type="entry name" value="FN3_dom"/>
</dbReference>
<name>A0A934VNQ2_9BACT</name>
<evidence type="ECO:0000313" key="3">
    <source>
        <dbReference type="Proteomes" id="UP000617628"/>
    </source>
</evidence>
<evidence type="ECO:0000259" key="1">
    <source>
        <dbReference type="PROSITE" id="PS50853"/>
    </source>
</evidence>
<dbReference type="InterPro" id="IPR011989">
    <property type="entry name" value="ARM-like"/>
</dbReference>
<dbReference type="EMBL" id="JAENIL010000009">
    <property type="protein sequence ID" value="MBK1876472.1"/>
    <property type="molecule type" value="Genomic_DNA"/>
</dbReference>
<dbReference type="SUPFAM" id="SSF49265">
    <property type="entry name" value="Fibronectin type III"/>
    <property type="match status" value="3"/>
</dbReference>
<dbReference type="CDD" id="cd00063">
    <property type="entry name" value="FN3"/>
    <property type="match status" value="1"/>
</dbReference>
<dbReference type="Gene3D" id="1.25.10.10">
    <property type="entry name" value="Leucine-rich Repeat Variant"/>
    <property type="match status" value="1"/>
</dbReference>
<comment type="caution">
    <text evidence="2">The sequence shown here is derived from an EMBL/GenBank/DDBJ whole genome shotgun (WGS) entry which is preliminary data.</text>
</comment>
<sequence length="2147" mass="234370">MGPTGAYARSLSGDTFMTVMEVPENTPAFGILQFGDTVHSANGVQLSTGLWDATTPKMDIRIPLGNAITEAEATDGKLTLGIQREGEHLEVVINLPVLGAYSASWPLDDTKSDIIVNAYADSLIEYIQGTKNGLGGFRGSTGIAFLLSTGQEEHLDAVRDIIQNYMGKWNGTSVGTNNWNNGWEMIALGEYYLRTGDAIVLPKLKAFVDDAFDRDANGGWGHWDYPSPGYVGSGLVNAAGGSVFVGIVLARECGVEMEDEDFEKTLRYFYRFAGYGGPEYGDHRPNPGGANNGKTGMVGVGLSLLNKPYSNAAPLIGLQSAWSVAGFEGGHTGNWTNVLWRALSSAHVPAERSDYYFNYLNKMRWYLELARRPDGSFEMLPGQLNTKFKGQYWGGAVALNYTAGRKNLRITGAPPTAHSVIKHQAEVYPKNEDFFKTTHAEGYTDDDFESEWPAIGRVIPYSPYNVWYSSRGPIASLEYLEKHLRHFDPLIRSQAAYSVGYHGDKAVPMLIEAIQSDDARVRQAGLMAIAGTSGFHMDDSSQFKYKAEGKTTLAPYVISVLENPNSDQWELDAALFAMVVMPQEIIIENLDLLETFLTHESWWVRVAAFKAIGEAEGAASSIFDSLIECFVREQHGVPRAEYSSAMYHIIYDSEFDISEESRSRAIEALGADFQGGVYPRDRAYSKSGAFFYEKFSSRVLGMFPADELLTISDELNLAFANMGHPVLSKGKSADNLNQSLEYLIWDIEAISTDKVGPLVPGLKALNAGGIEVMTRKTNDIDYTTRSAASVVSQYESLIGETVAATQARKIDYSTPEILNTIPTPDDLRVMMHHPLNEGSGDKAENHAMFGSKADVTLENNAAWTNQGLAPISTSSLNAQAGYASSNHGSDSRVGRNVFTLSSWIRLPSSLSNTDAHYVAYSTVGKEGWNLGVRRMQVDGLWKNVPFFSPKYGGDELLTLNDSLSRPDVFLEADKNYFIAHIRNITEYGDEDPENSQLVIYDPETDAWLTNNGDIAHTNGKFSSGNTHIGIGAVDTDSVEETTRFPGLVDDPQLWNVPLTAAELFLIANRSRMTELSDTPEIATLPATTVGSTTTDLNALVTPITDGNPNVIFYYGTVDGGKTASAWQHAIDLGQTSGSVQTTAINLSGETTYYYRAFASSSAGDSWSDAVHSFTTLVVPDPPQVDSAPATGVGHNFATFNASIVANGGENPSSKFYYGTTDEGTNPDQWENVIDLGLQSGSISEGVQGLTGNTTYYYRLQASNPGGEDWSAPISFTTFDPLIGGTINSSADDGYWMSPDSWDGVLAPSPGDVNTWYLRHSLIGQNLVDTFEGGTLRIGEGGGLRRTLNDNVESWKIDNLIVEAGGRTLHGSANRSNHFKGTNLFLEDGAILTSYRTTSYGYDYWMGDEDATVHLELGGFMSFTNGPSGSSDLQAFRGTFDVYASAHTGPEFQINFSIPPEKATFELKLWSRPPEEGKTFKKSVVYNLRSGIHHAFTGFSIRLYSLTNDDGDNKHEPELGETYTSQDFVLPVGTYNYTDLLEIDEALAAVFNDDGERKGTITVIDTTPPSLPTVETRTTNINHFNSLELKGEVTSTGGDAPTVHIYYGTTDGGTNTASWDASVEIGPRSGEFSQVATGLTMDTRYYYRAYATNSAGSAWASSTEHVDTYGLPAVQNEPATNIDFDLGTLHGSVTKLGGDTPNLKLYWGRYDGGTDPDAWTGSINQGKKDASFSQKLTSLTPGTTYYYRAHVENIAGGAWAPSTASFTTLRAPDPAVVSITGHSTPTDRDAIVYWNIDDVKGDPPTVWIYYGTSDAGENLDAWEFSLEAVSNGAAQSYETKLPYLPRGATIYYKLYSENAAGGSWSSSTGSFTTLETPHEGLIPIDNYMDDIKVKSDSTYYADLDTGVWGANNHNAWYAHKTKETLQARNLGRNHRTGLFFSVDELRGQGWQLAFHANLSDEKFSLNLYLGKDDGNNAPEDLVLTNASSIAPENDIVEGEWHQALSINGNTMANRINGQGFYYFDLPADINLSHYDVAVIQLLSSNVSGYLDNFGFIRAYDPDDPALSIKSIDLQSGTAVLSTLLEPSTSYVIKCNSDLKAASSQNATITRVFTGEDKNDGFTTNSYGYAEFECTFQPNDKIFFFVEPQ</sequence>
<feature type="domain" description="Fibronectin type-III" evidence="1">
    <location>
        <begin position="1567"/>
        <end position="1670"/>
    </location>
</feature>
<dbReference type="PROSITE" id="PS50853">
    <property type="entry name" value="FN3"/>
    <property type="match status" value="2"/>
</dbReference>
<dbReference type="Pfam" id="PF19805">
    <property type="entry name" value="DUF6288"/>
    <property type="match status" value="1"/>
</dbReference>
<evidence type="ECO:0000313" key="2">
    <source>
        <dbReference type="EMBL" id="MBK1876472.1"/>
    </source>
</evidence>
<dbReference type="InterPro" id="IPR013320">
    <property type="entry name" value="ConA-like_dom_sf"/>
</dbReference>
<feature type="domain" description="Fibronectin type-III" evidence="1">
    <location>
        <begin position="1178"/>
        <end position="1280"/>
    </location>
</feature>